<gene>
    <name evidence="3" type="ORF">N7G274_000722</name>
</gene>
<proteinExistence type="predicted"/>
<keyword evidence="4" id="KW-1185">Reference proteome</keyword>
<comment type="catalytic activity">
    <reaction evidence="2">
        <text>N(6)-D-ribulosyl-L-lysyl-[protein] + ATP = N(6)-(3-O-phospho-D-ribulosyl)-L-lysyl-[protein] + ADP + H(+)</text>
        <dbReference type="Rhea" id="RHEA:48432"/>
        <dbReference type="Rhea" id="RHEA-COMP:12103"/>
        <dbReference type="Rhea" id="RHEA-COMP:12104"/>
        <dbReference type="ChEBI" id="CHEBI:15378"/>
        <dbReference type="ChEBI" id="CHEBI:30616"/>
        <dbReference type="ChEBI" id="CHEBI:90418"/>
        <dbReference type="ChEBI" id="CHEBI:90420"/>
        <dbReference type="ChEBI" id="CHEBI:456216"/>
        <dbReference type="EC" id="2.7.1.172"/>
    </reaction>
    <physiologicalReaction direction="left-to-right" evidence="2">
        <dbReference type="Rhea" id="RHEA:48433"/>
    </physiologicalReaction>
</comment>
<dbReference type="InterPro" id="IPR011009">
    <property type="entry name" value="Kinase-like_dom_sf"/>
</dbReference>
<name>A0ABR4AQC9_9LECA</name>
<dbReference type="Pfam" id="PF03881">
    <property type="entry name" value="Fructosamin_kin"/>
    <property type="match status" value="1"/>
</dbReference>
<dbReference type="InterPro" id="IPR016477">
    <property type="entry name" value="Fructo-/Ketosamine-3-kinase"/>
</dbReference>
<accession>A0ABR4AQC9</accession>
<evidence type="ECO:0000313" key="4">
    <source>
        <dbReference type="Proteomes" id="UP001590950"/>
    </source>
</evidence>
<reference evidence="3 4" key="1">
    <citation type="submission" date="2024-09" db="EMBL/GenBank/DDBJ databases">
        <title>Rethinking Asexuality: The Enigmatic Case of Functional Sexual Genes in Lepraria (Stereocaulaceae).</title>
        <authorList>
            <person name="Doellman M."/>
            <person name="Sun Y."/>
            <person name="Barcenas-Pena A."/>
            <person name="Lumbsch H.T."/>
            <person name="Grewe F."/>
        </authorList>
    </citation>
    <scope>NUCLEOTIDE SEQUENCE [LARGE SCALE GENOMIC DNA]</scope>
    <source>
        <strain evidence="3 4">Mercado 3170</strain>
    </source>
</reference>
<dbReference type="Proteomes" id="UP001590950">
    <property type="component" value="Unassembled WGS sequence"/>
</dbReference>
<protein>
    <recommendedName>
        <fullName evidence="1">protein-ribulosamine 3-kinase</fullName>
        <ecNumber evidence="1">2.7.1.172</ecNumber>
    </recommendedName>
</protein>
<evidence type="ECO:0000256" key="1">
    <source>
        <dbReference type="ARBA" id="ARBA00011961"/>
    </source>
</evidence>
<comment type="caution">
    <text evidence="3">The sequence shown here is derived from an EMBL/GenBank/DDBJ whole genome shotgun (WGS) entry which is preliminary data.</text>
</comment>
<evidence type="ECO:0000313" key="3">
    <source>
        <dbReference type="EMBL" id="KAL2047680.1"/>
    </source>
</evidence>
<dbReference type="PANTHER" id="PTHR12149:SF8">
    <property type="entry name" value="PROTEIN-RIBULOSAMINE 3-KINASE"/>
    <property type="match status" value="1"/>
</dbReference>
<organism evidence="3 4">
    <name type="scientific">Stereocaulon virgatum</name>
    <dbReference type="NCBI Taxonomy" id="373712"/>
    <lineage>
        <taxon>Eukaryota</taxon>
        <taxon>Fungi</taxon>
        <taxon>Dikarya</taxon>
        <taxon>Ascomycota</taxon>
        <taxon>Pezizomycotina</taxon>
        <taxon>Lecanoromycetes</taxon>
        <taxon>OSLEUM clade</taxon>
        <taxon>Lecanoromycetidae</taxon>
        <taxon>Lecanorales</taxon>
        <taxon>Lecanorineae</taxon>
        <taxon>Stereocaulaceae</taxon>
        <taxon>Stereocaulon</taxon>
    </lineage>
</organism>
<dbReference type="Gene3D" id="3.90.1200.10">
    <property type="match status" value="1"/>
</dbReference>
<evidence type="ECO:0000256" key="2">
    <source>
        <dbReference type="ARBA" id="ARBA00048655"/>
    </source>
</evidence>
<dbReference type="PANTHER" id="PTHR12149">
    <property type="entry name" value="FRUCTOSAMINE 3 KINASE-RELATED PROTEIN"/>
    <property type="match status" value="1"/>
</dbReference>
<sequence length="126" mass="13798">MDAAAPEPAQFTARVAELHRKSKSPNGMFGFEVTTCDGKLPHTVAWEESWAMFFGKLLRGVLKLDTEVKRSWPELEAATEEVIAGVIPRLLGILQADGRKSKPSLIHGDCWEGVLIDGCIDCSNVC</sequence>
<dbReference type="EC" id="2.7.1.172" evidence="1"/>
<dbReference type="SUPFAM" id="SSF56112">
    <property type="entry name" value="Protein kinase-like (PK-like)"/>
    <property type="match status" value="1"/>
</dbReference>
<dbReference type="EMBL" id="JBEFKJ010000002">
    <property type="protein sequence ID" value="KAL2047680.1"/>
    <property type="molecule type" value="Genomic_DNA"/>
</dbReference>